<evidence type="ECO:0000259" key="9">
    <source>
        <dbReference type="Pfam" id="PF23559"/>
    </source>
</evidence>
<evidence type="ECO:0000259" key="10">
    <source>
        <dbReference type="Pfam" id="PF23598"/>
    </source>
</evidence>
<evidence type="ECO:0000256" key="5">
    <source>
        <dbReference type="ARBA" id="ARBA00022821"/>
    </source>
</evidence>
<dbReference type="InterPro" id="IPR038005">
    <property type="entry name" value="RX-like_CC"/>
</dbReference>
<dbReference type="InterPro" id="IPR002182">
    <property type="entry name" value="NB-ARC"/>
</dbReference>
<dbReference type="InterPro" id="IPR032675">
    <property type="entry name" value="LRR_dom_sf"/>
</dbReference>
<dbReference type="Gene3D" id="1.20.5.4130">
    <property type="match status" value="1"/>
</dbReference>
<dbReference type="Gene3D" id="3.40.50.300">
    <property type="entry name" value="P-loop containing nucleotide triphosphate hydrolases"/>
    <property type="match status" value="1"/>
</dbReference>
<evidence type="ECO:0000256" key="6">
    <source>
        <dbReference type="ARBA" id="ARBA00022840"/>
    </source>
</evidence>
<dbReference type="GO" id="GO:0005524">
    <property type="term" value="F:ATP binding"/>
    <property type="evidence" value="ECO:0007669"/>
    <property type="project" value="UniProtKB-KW"/>
</dbReference>
<gene>
    <name evidence="11" type="ORF">AAHA92_16008</name>
</gene>
<dbReference type="Pfam" id="PF18052">
    <property type="entry name" value="Rx_N"/>
    <property type="match status" value="1"/>
</dbReference>
<dbReference type="InterPro" id="IPR055414">
    <property type="entry name" value="LRR_R13L4/SHOC2-like"/>
</dbReference>
<dbReference type="FunFam" id="3.40.50.300:FF:001091">
    <property type="entry name" value="Probable disease resistance protein At1g61300"/>
    <property type="match status" value="1"/>
</dbReference>
<feature type="domain" description="NB-ARC" evidence="7">
    <location>
        <begin position="173"/>
        <end position="327"/>
    </location>
</feature>
<dbReference type="Proteomes" id="UP001567538">
    <property type="component" value="Unassembled WGS sequence"/>
</dbReference>
<dbReference type="Gene3D" id="1.10.8.430">
    <property type="entry name" value="Helical domain of apoptotic protease-activating factors"/>
    <property type="match status" value="1"/>
</dbReference>
<comment type="similarity">
    <text evidence="1">Belongs to the disease resistance NB-LRR family.</text>
</comment>
<dbReference type="InterPro" id="IPR041118">
    <property type="entry name" value="Rx_N"/>
</dbReference>
<dbReference type="InterPro" id="IPR044974">
    <property type="entry name" value="Disease_R_plants"/>
</dbReference>
<dbReference type="InterPro" id="IPR042197">
    <property type="entry name" value="Apaf_helical"/>
</dbReference>
<dbReference type="Gene3D" id="3.80.10.10">
    <property type="entry name" value="Ribonuclease Inhibitor"/>
    <property type="match status" value="1"/>
</dbReference>
<protein>
    <submittedName>
        <fullName evidence="11">Disease resistance protein RF45</fullName>
    </submittedName>
</protein>
<dbReference type="GO" id="GO:0051607">
    <property type="term" value="P:defense response to virus"/>
    <property type="evidence" value="ECO:0007669"/>
    <property type="project" value="UniProtKB-ARBA"/>
</dbReference>
<dbReference type="AlphaFoldDB" id="A0ABD1GX29"/>
<dbReference type="PANTHER" id="PTHR23155:SF1185">
    <property type="entry name" value="DISEASE RESISTANCE RPP8-LIKE PROTEIN 3-RELATED"/>
    <property type="match status" value="1"/>
</dbReference>
<dbReference type="InterPro" id="IPR036388">
    <property type="entry name" value="WH-like_DNA-bd_sf"/>
</dbReference>
<feature type="domain" description="Disease resistance N-terminal" evidence="8">
    <location>
        <begin position="6"/>
        <end position="91"/>
    </location>
</feature>
<evidence type="ECO:0000256" key="1">
    <source>
        <dbReference type="ARBA" id="ARBA00008894"/>
    </source>
</evidence>
<sequence length="930" mass="107326">MAESLLNVFLETLRDLLVEETKFLLGVGDDVEKVKGDLESIHALLMKADRDGRDSPTLKTYIHQLKDLAFKAENLLEKYFVEVQSKREGLRSLKDKFQRYTCIMCECYSVHEVGKEACDILPALDKLTKELKAELGQESSSSHLKQEDERQRQLRQTYAHEVEPHFVGMEEDIQILVSKMKDEKRQRVVKIYGMGGVGKTTLARKVYNHRDLQSYDRAWVCITQQFEHKAVLSKILKQLASNVEIDGLEVEDMVTRIHSILVESKCVIVIDDIWEDVHWEIIRKAFPVNCNVILTTRYENIANQQSEPHKLRFLPEDEGWALLQKVADFSPVDEIEDIGRQIVSKCEGLPLSICVIGGILRQKEHTLPEWRRVNENMESYLRHGEGVGEYTRVKQVLELSYNALPYYLKPCFLYLAGFSEDEEIDIKRLYLLWMAEGFISYQDKGPNETLRDVAQRYLIELAMRCMVQLREASIYTSCVKLDSCGLHDLMHDLCSSKADDEKFLRRTDVSKNLNGNLSGRRLALPQSVGNSVSRLVIIDDLVGDDVSIIDGLEKLKDLRSFLLQKHRFSNQLIAIKESTFNFEMSQCLRVFVAEGCSFEGNKLPNKVGELIHLRYLSLYFSEVSKLPKSICSLPYLQTLDLRVWRFIRLPNVIWKMKRLKHLFLVLNIKVIGRKKLRLDGLEELETLESIDSETACIADIPKLTRLQTLHVFVSDVDSMSIVVSNKNRQLREISLEVRSCDLSSEKGRTVLNDGLMSPSLVSLVFTKCNMSGSFPDYKQGMCQNLVTLELSYCKVDVMEFGKYPMLQYLVLSHLVMTETLICHSDSFPQLKKLHLLYLDDLKKWEVEEKAMPKLTFLRIDGCSNLENVPVRLRFISSLREMHFWVMPREFMERVKEEDYAPSVKIDRHFWSTKIDAYGSDEDGPGKGKRS</sequence>
<feature type="domain" description="Disease resistance R13L4/SHOC-2-like LRR" evidence="10">
    <location>
        <begin position="582"/>
        <end position="892"/>
    </location>
</feature>
<reference evidence="11 12" key="1">
    <citation type="submission" date="2024-06" db="EMBL/GenBank/DDBJ databases">
        <title>A chromosome level genome sequence of Diviner's sage (Salvia divinorum).</title>
        <authorList>
            <person name="Ford S.A."/>
            <person name="Ro D.-K."/>
            <person name="Ness R.W."/>
            <person name="Phillips M.A."/>
        </authorList>
    </citation>
    <scope>NUCLEOTIDE SEQUENCE [LARGE SCALE GENOMIC DNA]</scope>
    <source>
        <strain evidence="11">SAF-2024a</strain>
        <tissue evidence="11">Leaf</tissue>
    </source>
</reference>
<dbReference type="SUPFAM" id="SSF52058">
    <property type="entry name" value="L domain-like"/>
    <property type="match status" value="1"/>
</dbReference>
<organism evidence="11 12">
    <name type="scientific">Salvia divinorum</name>
    <name type="common">Maria pastora</name>
    <name type="synonym">Diviner's sage</name>
    <dbReference type="NCBI Taxonomy" id="28513"/>
    <lineage>
        <taxon>Eukaryota</taxon>
        <taxon>Viridiplantae</taxon>
        <taxon>Streptophyta</taxon>
        <taxon>Embryophyta</taxon>
        <taxon>Tracheophyta</taxon>
        <taxon>Spermatophyta</taxon>
        <taxon>Magnoliopsida</taxon>
        <taxon>eudicotyledons</taxon>
        <taxon>Gunneridae</taxon>
        <taxon>Pentapetalae</taxon>
        <taxon>asterids</taxon>
        <taxon>lamiids</taxon>
        <taxon>Lamiales</taxon>
        <taxon>Lamiaceae</taxon>
        <taxon>Nepetoideae</taxon>
        <taxon>Mentheae</taxon>
        <taxon>Salviinae</taxon>
        <taxon>Salvia</taxon>
        <taxon>Salvia subgen. Calosphace</taxon>
    </lineage>
</organism>
<dbReference type="EMBL" id="JBEAFC010000007">
    <property type="protein sequence ID" value="KAL1547683.1"/>
    <property type="molecule type" value="Genomic_DNA"/>
</dbReference>
<keyword evidence="12" id="KW-1185">Reference proteome</keyword>
<comment type="caution">
    <text evidence="11">The sequence shown here is derived from an EMBL/GenBank/DDBJ whole genome shotgun (WGS) entry which is preliminary data.</text>
</comment>
<dbReference type="SUPFAM" id="SSF52540">
    <property type="entry name" value="P-loop containing nucleoside triphosphate hydrolases"/>
    <property type="match status" value="1"/>
</dbReference>
<name>A0ABD1GX29_SALDI</name>
<keyword evidence="3" id="KW-0677">Repeat</keyword>
<keyword evidence="2" id="KW-0433">Leucine-rich repeat</keyword>
<dbReference type="PRINTS" id="PR00364">
    <property type="entry name" value="DISEASERSIST"/>
</dbReference>
<evidence type="ECO:0000313" key="12">
    <source>
        <dbReference type="Proteomes" id="UP001567538"/>
    </source>
</evidence>
<evidence type="ECO:0000313" key="11">
    <source>
        <dbReference type="EMBL" id="KAL1547683.1"/>
    </source>
</evidence>
<dbReference type="Gene3D" id="1.10.10.10">
    <property type="entry name" value="Winged helix-like DNA-binding domain superfamily/Winged helix DNA-binding domain"/>
    <property type="match status" value="1"/>
</dbReference>
<keyword evidence="5" id="KW-0611">Plant defense</keyword>
<evidence type="ECO:0000259" key="8">
    <source>
        <dbReference type="Pfam" id="PF18052"/>
    </source>
</evidence>
<dbReference type="FunFam" id="1.10.10.10:FF:000322">
    <property type="entry name" value="Probable disease resistance protein At1g63360"/>
    <property type="match status" value="1"/>
</dbReference>
<dbReference type="Pfam" id="PF23559">
    <property type="entry name" value="WHD_DRP"/>
    <property type="match status" value="1"/>
</dbReference>
<evidence type="ECO:0000256" key="4">
    <source>
        <dbReference type="ARBA" id="ARBA00022741"/>
    </source>
</evidence>
<accession>A0ABD1GX29</accession>
<dbReference type="InterPro" id="IPR027417">
    <property type="entry name" value="P-loop_NTPase"/>
</dbReference>
<dbReference type="Pfam" id="PF00931">
    <property type="entry name" value="NB-ARC"/>
    <property type="match status" value="1"/>
</dbReference>
<evidence type="ECO:0000259" key="7">
    <source>
        <dbReference type="Pfam" id="PF00931"/>
    </source>
</evidence>
<keyword evidence="4" id="KW-0547">Nucleotide-binding</keyword>
<dbReference type="InterPro" id="IPR058922">
    <property type="entry name" value="WHD_DRP"/>
</dbReference>
<keyword evidence="6" id="KW-0067">ATP-binding</keyword>
<feature type="domain" description="Disease resistance protein winged helix" evidence="9">
    <location>
        <begin position="418"/>
        <end position="494"/>
    </location>
</feature>
<evidence type="ECO:0000256" key="2">
    <source>
        <dbReference type="ARBA" id="ARBA00022614"/>
    </source>
</evidence>
<dbReference type="CDD" id="cd14798">
    <property type="entry name" value="RX-CC_like"/>
    <property type="match status" value="1"/>
</dbReference>
<dbReference type="PANTHER" id="PTHR23155">
    <property type="entry name" value="DISEASE RESISTANCE PROTEIN RP"/>
    <property type="match status" value="1"/>
</dbReference>
<dbReference type="Pfam" id="PF23598">
    <property type="entry name" value="LRR_14"/>
    <property type="match status" value="1"/>
</dbReference>
<evidence type="ECO:0000256" key="3">
    <source>
        <dbReference type="ARBA" id="ARBA00022737"/>
    </source>
</evidence>
<proteinExistence type="inferred from homology"/>